<proteinExistence type="predicted"/>
<dbReference type="EMBL" id="JAPFFF010000006">
    <property type="protein sequence ID" value="KAK8886909.1"/>
    <property type="molecule type" value="Genomic_DNA"/>
</dbReference>
<sequence>MIDAQTLNDSVWMSATFDLFRIVAANIYGGYDISDPVDAIAVNAEVIITIITEKCVSRSLAYFVPQFHPLQRIGNFRNGALFYLSAGVATSALVTTVIYPLQVFRARRKAQKSLRNSNKNENGVIIEEDANASPAPAREEKPTIIGGFLCFVVNTIPTTIDIGIDYAKGHTEKLAILAIASSFALANYAITGGYRKFVRKILPKSLP</sequence>
<feature type="transmembrane region" description="Helical" evidence="1">
    <location>
        <begin position="174"/>
        <end position="194"/>
    </location>
</feature>
<name>A0ABR2K767_9EUKA</name>
<evidence type="ECO:0000313" key="3">
    <source>
        <dbReference type="Proteomes" id="UP001470230"/>
    </source>
</evidence>
<gene>
    <name evidence="2" type="ORF">M9Y10_037942</name>
</gene>
<keyword evidence="1" id="KW-0472">Membrane</keyword>
<comment type="caution">
    <text evidence="2">The sequence shown here is derived from an EMBL/GenBank/DDBJ whole genome shotgun (WGS) entry which is preliminary data.</text>
</comment>
<keyword evidence="1" id="KW-0812">Transmembrane</keyword>
<reference evidence="2 3" key="1">
    <citation type="submission" date="2024-04" db="EMBL/GenBank/DDBJ databases">
        <title>Tritrichomonas musculus Genome.</title>
        <authorList>
            <person name="Alves-Ferreira E."/>
            <person name="Grigg M."/>
            <person name="Lorenzi H."/>
            <person name="Galac M."/>
        </authorList>
    </citation>
    <scope>NUCLEOTIDE SEQUENCE [LARGE SCALE GENOMIC DNA]</scope>
    <source>
        <strain evidence="2 3">EAF2021</strain>
    </source>
</reference>
<keyword evidence="3" id="KW-1185">Reference proteome</keyword>
<feature type="transmembrane region" description="Helical" evidence="1">
    <location>
        <begin position="143"/>
        <end position="162"/>
    </location>
</feature>
<dbReference type="Proteomes" id="UP001470230">
    <property type="component" value="Unassembled WGS sequence"/>
</dbReference>
<organism evidence="2 3">
    <name type="scientific">Tritrichomonas musculus</name>
    <dbReference type="NCBI Taxonomy" id="1915356"/>
    <lineage>
        <taxon>Eukaryota</taxon>
        <taxon>Metamonada</taxon>
        <taxon>Parabasalia</taxon>
        <taxon>Tritrichomonadida</taxon>
        <taxon>Tritrichomonadidae</taxon>
        <taxon>Tritrichomonas</taxon>
    </lineage>
</organism>
<evidence type="ECO:0000313" key="2">
    <source>
        <dbReference type="EMBL" id="KAK8886909.1"/>
    </source>
</evidence>
<evidence type="ECO:0000256" key="1">
    <source>
        <dbReference type="SAM" id="Phobius"/>
    </source>
</evidence>
<accession>A0ABR2K767</accession>
<keyword evidence="1" id="KW-1133">Transmembrane helix</keyword>
<protein>
    <submittedName>
        <fullName evidence="2">Uncharacterized protein</fullName>
    </submittedName>
</protein>
<feature type="transmembrane region" description="Helical" evidence="1">
    <location>
        <begin position="80"/>
        <end position="101"/>
    </location>
</feature>